<comment type="caution">
    <text evidence="11">The sequence shown here is derived from an EMBL/GenBank/DDBJ whole genome shotgun (WGS) entry which is preliminary data.</text>
</comment>
<dbReference type="PROSITE" id="PS51144">
    <property type="entry name" value="ALPHA_CA_2"/>
    <property type="match status" value="1"/>
</dbReference>
<dbReference type="Pfam" id="PF00194">
    <property type="entry name" value="Carb_anhydrase"/>
    <property type="match status" value="1"/>
</dbReference>
<dbReference type="InterPro" id="IPR041891">
    <property type="entry name" value="Alpha_CA_prokaryot-like"/>
</dbReference>
<dbReference type="Proteomes" id="UP000216107">
    <property type="component" value="Unassembled WGS sequence"/>
</dbReference>
<feature type="region of interest" description="Disordered" evidence="7">
    <location>
        <begin position="160"/>
        <end position="212"/>
    </location>
</feature>
<evidence type="ECO:0000256" key="1">
    <source>
        <dbReference type="ARBA" id="ARBA00010718"/>
    </source>
</evidence>
<dbReference type="SUPFAM" id="SSF51069">
    <property type="entry name" value="Carbonic anhydrase"/>
    <property type="match status" value="1"/>
</dbReference>
<feature type="compositionally biased region" description="Pro residues" evidence="7">
    <location>
        <begin position="186"/>
        <end position="199"/>
    </location>
</feature>
<dbReference type="InterPro" id="IPR036398">
    <property type="entry name" value="CA_dom_sf"/>
</dbReference>
<evidence type="ECO:0000259" key="9">
    <source>
        <dbReference type="PROSITE" id="PS51144"/>
    </source>
</evidence>
<dbReference type="PANTHER" id="PTHR18952:SF265">
    <property type="entry name" value="CARBONIC ANHYDRASE"/>
    <property type="match status" value="1"/>
</dbReference>
<sequence length="443" mass="48326">MGKIGATALLLGGLGCSIAYAASPDWVSVAHDRLRTVELDRASVITADGGSRVAWGRILLSDSQAERAGYKSVRVLNRYDCANRAFTLVKRVYYSPEDQVLREEDLSAQPATPVRPGTADERFFMHVCPQEQKAQASSSAATPVRNLRALALEAGRRAAATSSAAPVQPVADEVPPANGTRNLQALPPPVYLPRPPTPARPRAASSASSAAVQLPPLPPPAQWGYQGPGGPDNWARLSPENQACAAGQRQSPIDIRNGIKVDQDPIQFDYKSSHFRIMDNGYTIRVSYGAGSRITVMGREYELDQIQFHMPSEELVDGRRFDMSAQLIHRDLQGRLAVVAVLLERGEPNALIQTLWNNLPLEKQDDYAATTAIQIADLLPTSPGYYAYMGSLTTPPCTEDVLWLVMKQPVGISAEQLGVFSRFYNNNARPAQPINSRVIKESR</sequence>
<evidence type="ECO:0000313" key="12">
    <source>
        <dbReference type="Proteomes" id="UP000216107"/>
    </source>
</evidence>
<dbReference type="Pfam" id="PF16747">
    <property type="entry name" value="Adhesin_E"/>
    <property type="match status" value="1"/>
</dbReference>
<evidence type="ECO:0000313" key="13">
    <source>
        <dbReference type="Proteomes" id="UP000623509"/>
    </source>
</evidence>
<dbReference type="InterPro" id="IPR023561">
    <property type="entry name" value="Carbonic_anhydrase_a-class"/>
</dbReference>
<name>A0A272EY43_9RHOO</name>
<dbReference type="EMBL" id="MDUX01000010">
    <property type="protein sequence ID" value="KAF7600070.1"/>
    <property type="molecule type" value="Genomic_DNA"/>
</dbReference>
<dbReference type="InterPro" id="IPR031939">
    <property type="entry name" value="Adhesin_E-like"/>
</dbReference>
<protein>
    <recommendedName>
        <fullName evidence="2">carbonic anhydrase</fullName>
        <ecNumber evidence="2">4.2.1.1</ecNumber>
    </recommendedName>
</protein>
<evidence type="ECO:0000256" key="7">
    <source>
        <dbReference type="SAM" id="MobiDB-lite"/>
    </source>
</evidence>
<keyword evidence="8" id="KW-0732">Signal</keyword>
<feature type="domain" description="Alpha-carbonic anhydrase" evidence="9">
    <location>
        <begin position="221"/>
        <end position="443"/>
    </location>
</feature>
<dbReference type="InterPro" id="IPR001148">
    <property type="entry name" value="CA_dom"/>
</dbReference>
<keyword evidence="13" id="KW-1185">Reference proteome</keyword>
<gene>
    <name evidence="10" type="ORF">BGI27_04850</name>
    <name evidence="11" type="ORF">CGU29_03145</name>
</gene>
<feature type="compositionally biased region" description="Low complexity" evidence="7">
    <location>
        <begin position="160"/>
        <end position="171"/>
    </location>
</feature>
<reference evidence="10 13" key="1">
    <citation type="submission" date="2016-08" db="EMBL/GenBank/DDBJ databases">
        <title>Candidatus Dactylopiibacterium carminicum genome sequence.</title>
        <authorList>
            <person name="Ramirez-Puebla S.T."/>
            <person name="Ormeno-Orrillo E."/>
            <person name="Vera-Ponce De Leon A."/>
            <person name="Luis L."/>
            <person name="Sanchez-Flores A."/>
            <person name="Monica R."/>
            <person name="Martinez-Romero E."/>
        </authorList>
    </citation>
    <scope>NUCLEOTIDE SEQUENCE [LARGE SCALE GENOMIC DNA]</scope>
    <source>
        <strain evidence="10">END1</strain>
    </source>
</reference>
<dbReference type="Gene3D" id="3.10.200.10">
    <property type="entry name" value="Alpha carbonic anhydrase"/>
    <property type="match status" value="1"/>
</dbReference>
<keyword evidence="5" id="KW-0456">Lyase</keyword>
<accession>A0A272EY43</accession>
<keyword evidence="3" id="KW-0479">Metal-binding</keyword>
<evidence type="ECO:0000256" key="2">
    <source>
        <dbReference type="ARBA" id="ARBA00012925"/>
    </source>
</evidence>
<organism evidence="11 12">
    <name type="scientific">Candidatus Dactylopiibacterium carminicum</name>
    <dbReference type="NCBI Taxonomy" id="857335"/>
    <lineage>
        <taxon>Bacteria</taxon>
        <taxon>Pseudomonadati</taxon>
        <taxon>Pseudomonadota</taxon>
        <taxon>Betaproteobacteria</taxon>
        <taxon>Rhodocyclales</taxon>
        <taxon>Rhodocyclaceae</taxon>
        <taxon>Candidatus Dactylopiibacterium</taxon>
    </lineage>
</organism>
<dbReference type="PROSITE" id="PS51257">
    <property type="entry name" value="PROKAR_LIPOPROTEIN"/>
    <property type="match status" value="1"/>
</dbReference>
<comment type="catalytic activity">
    <reaction evidence="6">
        <text>hydrogencarbonate + H(+) = CO2 + H2O</text>
        <dbReference type="Rhea" id="RHEA:10748"/>
        <dbReference type="ChEBI" id="CHEBI:15377"/>
        <dbReference type="ChEBI" id="CHEBI:15378"/>
        <dbReference type="ChEBI" id="CHEBI:16526"/>
        <dbReference type="ChEBI" id="CHEBI:17544"/>
        <dbReference type="EC" id="4.2.1.1"/>
    </reaction>
</comment>
<dbReference type="CDD" id="cd03124">
    <property type="entry name" value="alpha_CA_prokaryotic_like"/>
    <property type="match status" value="1"/>
</dbReference>
<evidence type="ECO:0000313" key="10">
    <source>
        <dbReference type="EMBL" id="KAF7600070.1"/>
    </source>
</evidence>
<evidence type="ECO:0000256" key="8">
    <source>
        <dbReference type="SAM" id="SignalP"/>
    </source>
</evidence>
<dbReference type="SMART" id="SM01057">
    <property type="entry name" value="Carb_anhydrase"/>
    <property type="match status" value="1"/>
</dbReference>
<dbReference type="EC" id="4.2.1.1" evidence="2"/>
<feature type="chain" id="PRO_5013126077" description="carbonic anhydrase" evidence="8">
    <location>
        <begin position="22"/>
        <end position="443"/>
    </location>
</feature>
<dbReference type="PANTHER" id="PTHR18952">
    <property type="entry name" value="CARBONIC ANHYDRASE"/>
    <property type="match status" value="1"/>
</dbReference>
<dbReference type="OrthoDB" id="5327615at2"/>
<evidence type="ECO:0000256" key="5">
    <source>
        <dbReference type="ARBA" id="ARBA00023239"/>
    </source>
</evidence>
<dbReference type="AlphaFoldDB" id="A0A272EY43"/>
<feature type="compositionally biased region" description="Low complexity" evidence="7">
    <location>
        <begin position="200"/>
        <end position="212"/>
    </location>
</feature>
<evidence type="ECO:0000256" key="6">
    <source>
        <dbReference type="ARBA" id="ARBA00048348"/>
    </source>
</evidence>
<dbReference type="RefSeq" id="WP_095523783.1">
    <property type="nucleotide sequence ID" value="NZ_MDUX01000010.1"/>
</dbReference>
<reference evidence="11 12" key="2">
    <citation type="submission" date="2017-07" db="EMBL/GenBank/DDBJ databases">
        <title>Candidatus Dactylopiibacterium carminicum, a nitrogen-fixing symbiont of the cochineal insect Dactylopius coccus and Dactylopius opuntiae (Hemiptera: Coccoidea: Dactylopiidae).</title>
        <authorList>
            <person name="Vera A."/>
        </authorList>
    </citation>
    <scope>NUCLEOTIDE SEQUENCE [LARGE SCALE GENOMIC DNA]</scope>
    <source>
        <strain evidence="11 12">NFDCM</strain>
    </source>
</reference>
<dbReference type="EMBL" id="NMRN01000006">
    <property type="protein sequence ID" value="PAS94540.1"/>
    <property type="molecule type" value="Genomic_DNA"/>
</dbReference>
<feature type="signal peptide" evidence="8">
    <location>
        <begin position="1"/>
        <end position="21"/>
    </location>
</feature>
<proteinExistence type="inferred from homology"/>
<dbReference type="Proteomes" id="UP000623509">
    <property type="component" value="Unassembled WGS sequence"/>
</dbReference>
<keyword evidence="4" id="KW-0862">Zinc</keyword>
<comment type="similarity">
    <text evidence="1">Belongs to the alpha-carbonic anhydrase family.</text>
</comment>
<evidence type="ECO:0000256" key="3">
    <source>
        <dbReference type="ARBA" id="ARBA00022723"/>
    </source>
</evidence>
<evidence type="ECO:0000313" key="11">
    <source>
        <dbReference type="EMBL" id="PAS94540.1"/>
    </source>
</evidence>
<dbReference type="GO" id="GO:0008270">
    <property type="term" value="F:zinc ion binding"/>
    <property type="evidence" value="ECO:0007669"/>
    <property type="project" value="InterPro"/>
</dbReference>
<evidence type="ECO:0000256" key="4">
    <source>
        <dbReference type="ARBA" id="ARBA00022833"/>
    </source>
</evidence>
<dbReference type="GO" id="GO:0004089">
    <property type="term" value="F:carbonate dehydratase activity"/>
    <property type="evidence" value="ECO:0007669"/>
    <property type="project" value="UniProtKB-EC"/>
</dbReference>